<name>A0A835L2A9_SPOEX</name>
<organism evidence="3 4">
    <name type="scientific">Spodoptera exigua</name>
    <name type="common">Beet armyworm</name>
    <name type="synonym">Noctua fulgens</name>
    <dbReference type="NCBI Taxonomy" id="7107"/>
    <lineage>
        <taxon>Eukaryota</taxon>
        <taxon>Metazoa</taxon>
        <taxon>Ecdysozoa</taxon>
        <taxon>Arthropoda</taxon>
        <taxon>Hexapoda</taxon>
        <taxon>Insecta</taxon>
        <taxon>Pterygota</taxon>
        <taxon>Neoptera</taxon>
        <taxon>Endopterygota</taxon>
        <taxon>Lepidoptera</taxon>
        <taxon>Glossata</taxon>
        <taxon>Ditrysia</taxon>
        <taxon>Noctuoidea</taxon>
        <taxon>Noctuidae</taxon>
        <taxon>Amphipyrinae</taxon>
        <taxon>Spodoptera</taxon>
    </lineage>
</organism>
<proteinExistence type="predicted"/>
<keyword evidence="2" id="KW-0732">Signal</keyword>
<keyword evidence="1" id="KW-1133">Transmembrane helix</keyword>
<feature type="chain" id="PRO_5032590352" evidence="2">
    <location>
        <begin position="24"/>
        <end position="216"/>
    </location>
</feature>
<sequence length="216" mass="24999">MIIMKRSFCALVLVSAVLKLASGYYEEPSYTRDKRSPPREGKDLGIFHPYQDLIPRHCWSRPKNVDMYKCCPIPQLYSDEVLDICGIEKIKEDEESPTKRSPTKLACKDGMCLMKESNLLDKDDRVDYEKLRAYLDQWAEEHPNFTEAILEAKKQCAYPDGQEKDKSECEPDQIFVCLTAFIIWVTVFFYTAVSPDDPDHPWPSKPEELQACCLLE</sequence>
<dbReference type="AlphaFoldDB" id="A0A835L2A9"/>
<dbReference type="Gene3D" id="1.10.238.270">
    <property type="match status" value="1"/>
</dbReference>
<evidence type="ECO:0000313" key="4">
    <source>
        <dbReference type="Proteomes" id="UP000648187"/>
    </source>
</evidence>
<evidence type="ECO:0000313" key="3">
    <source>
        <dbReference type="EMBL" id="KAF9410105.1"/>
    </source>
</evidence>
<reference evidence="3" key="1">
    <citation type="submission" date="2020-08" db="EMBL/GenBank/DDBJ databases">
        <title>Spodoptera exigua strain:BAW_Kor-Di-RS1 Genome sequencing and assembly.</title>
        <authorList>
            <person name="Kim J."/>
            <person name="Nam H.Y."/>
            <person name="Kwon M."/>
            <person name="Choi J.H."/>
            <person name="Cho S.R."/>
            <person name="Kim G.-H."/>
        </authorList>
    </citation>
    <scope>NUCLEOTIDE SEQUENCE</scope>
    <source>
        <strain evidence="3">BAW_Kor-Di-RS1</strain>
        <tissue evidence="3">Whole-body</tissue>
    </source>
</reference>
<evidence type="ECO:0000256" key="2">
    <source>
        <dbReference type="SAM" id="SignalP"/>
    </source>
</evidence>
<feature type="non-terminal residue" evidence="3">
    <location>
        <position position="1"/>
    </location>
</feature>
<keyword evidence="4" id="KW-1185">Reference proteome</keyword>
<protein>
    <submittedName>
        <fullName evidence="3">Uncharacterized protein</fullName>
    </submittedName>
</protein>
<dbReference type="Proteomes" id="UP000648187">
    <property type="component" value="Unassembled WGS sequence"/>
</dbReference>
<dbReference type="EMBL" id="JACKWZ010000277">
    <property type="protein sequence ID" value="KAF9410105.1"/>
    <property type="molecule type" value="Genomic_DNA"/>
</dbReference>
<comment type="caution">
    <text evidence="3">The sequence shown here is derived from an EMBL/GenBank/DDBJ whole genome shotgun (WGS) entry which is preliminary data.</text>
</comment>
<accession>A0A835L2A9</accession>
<dbReference type="GO" id="GO:0005549">
    <property type="term" value="F:odorant binding"/>
    <property type="evidence" value="ECO:0007669"/>
    <property type="project" value="InterPro"/>
</dbReference>
<dbReference type="InterPro" id="IPR036728">
    <property type="entry name" value="PBP_GOBP_sf"/>
</dbReference>
<feature type="transmembrane region" description="Helical" evidence="1">
    <location>
        <begin position="173"/>
        <end position="193"/>
    </location>
</feature>
<keyword evidence="1" id="KW-0812">Transmembrane</keyword>
<feature type="signal peptide" evidence="2">
    <location>
        <begin position="1"/>
        <end position="23"/>
    </location>
</feature>
<gene>
    <name evidence="3" type="ORF">HW555_010717</name>
</gene>
<keyword evidence="1" id="KW-0472">Membrane</keyword>
<evidence type="ECO:0000256" key="1">
    <source>
        <dbReference type="SAM" id="Phobius"/>
    </source>
</evidence>
<dbReference type="SUPFAM" id="SSF47565">
    <property type="entry name" value="Insect pheromone/odorant-binding proteins"/>
    <property type="match status" value="1"/>
</dbReference>